<dbReference type="Gramene" id="LPERR03G16790.1">
    <property type="protein sequence ID" value="LPERR03G16790.1"/>
    <property type="gene ID" value="LPERR03G16790"/>
</dbReference>
<sequence length="179" mass="17715">MASSVRDSTAAASDAGGGVTASAAPLDQAAGKGSATISVTVVLLVLLVASVAAFLMSPQPGGGVEEVGKGAEPVEQAVGHPAATPGFNSRVDAFRAWAKLALMKLRRPHSDEPSRYDDAGSSGSAADAAKRSLEMTKETVEQAAASAARAAGDAVGKASDKVKGAASSPTQRAPSNAEL</sequence>
<feature type="compositionally biased region" description="Low complexity" evidence="1">
    <location>
        <begin position="143"/>
        <end position="157"/>
    </location>
</feature>
<dbReference type="STRING" id="77586.A0A0D9VUM1"/>
<dbReference type="PANTHER" id="PTHR35463">
    <property type="entry name" value="TRANSMEMBRANE PROTEIN"/>
    <property type="match status" value="1"/>
</dbReference>
<reference evidence="3 4" key="1">
    <citation type="submission" date="2012-08" db="EMBL/GenBank/DDBJ databases">
        <title>Oryza genome evolution.</title>
        <authorList>
            <person name="Wing R.A."/>
        </authorList>
    </citation>
    <scope>NUCLEOTIDE SEQUENCE</scope>
</reference>
<keyword evidence="2" id="KW-0472">Membrane</keyword>
<dbReference type="HOGENOM" id="CLU_116470_1_0_1"/>
<dbReference type="EnsemblPlants" id="LPERR03G16790.1">
    <property type="protein sequence ID" value="LPERR03G16790.1"/>
    <property type="gene ID" value="LPERR03G16790"/>
</dbReference>
<keyword evidence="4" id="KW-1185">Reference proteome</keyword>
<dbReference type="AlphaFoldDB" id="A0A0D9VUM1"/>
<feature type="compositionally biased region" description="Low complexity" evidence="1">
    <location>
        <begin position="7"/>
        <end position="20"/>
    </location>
</feature>
<feature type="compositionally biased region" description="Basic and acidic residues" evidence="1">
    <location>
        <begin position="128"/>
        <end position="140"/>
    </location>
</feature>
<evidence type="ECO:0000256" key="1">
    <source>
        <dbReference type="SAM" id="MobiDB-lite"/>
    </source>
</evidence>
<proteinExistence type="predicted"/>
<feature type="region of interest" description="Disordered" evidence="1">
    <location>
        <begin position="1"/>
        <end position="20"/>
    </location>
</feature>
<evidence type="ECO:0000313" key="4">
    <source>
        <dbReference type="Proteomes" id="UP000032180"/>
    </source>
</evidence>
<feature type="region of interest" description="Disordered" evidence="1">
    <location>
        <begin position="107"/>
        <end position="179"/>
    </location>
</feature>
<dbReference type="eggNOG" id="ENOG502R1I4">
    <property type="taxonomic scope" value="Eukaryota"/>
</dbReference>
<reference evidence="4" key="2">
    <citation type="submission" date="2013-12" db="EMBL/GenBank/DDBJ databases">
        <authorList>
            <person name="Yu Y."/>
            <person name="Lee S."/>
            <person name="de Baynast K."/>
            <person name="Wissotski M."/>
            <person name="Liu L."/>
            <person name="Talag J."/>
            <person name="Goicoechea J."/>
            <person name="Angelova A."/>
            <person name="Jetty R."/>
            <person name="Kudrna D."/>
            <person name="Golser W."/>
            <person name="Rivera L."/>
            <person name="Zhang J."/>
            <person name="Wing R."/>
        </authorList>
    </citation>
    <scope>NUCLEOTIDE SEQUENCE</scope>
</reference>
<feature type="compositionally biased region" description="Polar residues" evidence="1">
    <location>
        <begin position="167"/>
        <end position="179"/>
    </location>
</feature>
<protein>
    <submittedName>
        <fullName evidence="3">Uncharacterized protein</fullName>
    </submittedName>
</protein>
<dbReference type="Proteomes" id="UP000032180">
    <property type="component" value="Chromosome 3"/>
</dbReference>
<dbReference type="PANTHER" id="PTHR35463:SF10">
    <property type="entry name" value="TRANSMEMBRANE PROTEIN"/>
    <property type="match status" value="1"/>
</dbReference>
<feature type="transmembrane region" description="Helical" evidence="2">
    <location>
        <begin position="35"/>
        <end position="55"/>
    </location>
</feature>
<evidence type="ECO:0000313" key="3">
    <source>
        <dbReference type="EnsemblPlants" id="LPERR03G16790.1"/>
    </source>
</evidence>
<evidence type="ECO:0000256" key="2">
    <source>
        <dbReference type="SAM" id="Phobius"/>
    </source>
</evidence>
<reference evidence="3" key="3">
    <citation type="submission" date="2015-04" db="UniProtKB">
        <authorList>
            <consortium name="EnsemblPlants"/>
        </authorList>
    </citation>
    <scope>IDENTIFICATION</scope>
</reference>
<keyword evidence="2" id="KW-1133">Transmembrane helix</keyword>
<name>A0A0D9VUM1_9ORYZ</name>
<accession>A0A0D9VUM1</accession>
<organism evidence="3 4">
    <name type="scientific">Leersia perrieri</name>
    <dbReference type="NCBI Taxonomy" id="77586"/>
    <lineage>
        <taxon>Eukaryota</taxon>
        <taxon>Viridiplantae</taxon>
        <taxon>Streptophyta</taxon>
        <taxon>Embryophyta</taxon>
        <taxon>Tracheophyta</taxon>
        <taxon>Spermatophyta</taxon>
        <taxon>Magnoliopsida</taxon>
        <taxon>Liliopsida</taxon>
        <taxon>Poales</taxon>
        <taxon>Poaceae</taxon>
        <taxon>BOP clade</taxon>
        <taxon>Oryzoideae</taxon>
        <taxon>Oryzeae</taxon>
        <taxon>Oryzinae</taxon>
        <taxon>Leersia</taxon>
    </lineage>
</organism>
<feature type="compositionally biased region" description="Basic and acidic residues" evidence="1">
    <location>
        <begin position="108"/>
        <end position="118"/>
    </location>
</feature>
<keyword evidence="2" id="KW-0812">Transmembrane</keyword>